<evidence type="ECO:0000313" key="6">
    <source>
        <dbReference type="Proteomes" id="UP000031552"/>
    </source>
</evidence>
<dbReference type="InterPro" id="IPR001810">
    <property type="entry name" value="F-box_dom"/>
</dbReference>
<dbReference type="InterPro" id="IPR036047">
    <property type="entry name" value="F-box-like_dom_sf"/>
</dbReference>
<evidence type="ECO:0000259" key="4">
    <source>
        <dbReference type="PROSITE" id="PS50181"/>
    </source>
</evidence>
<dbReference type="InterPro" id="IPR019775">
    <property type="entry name" value="WD40_repeat_CS"/>
</dbReference>
<proteinExistence type="predicted"/>
<dbReference type="RefSeq" id="WP_041017423.1">
    <property type="nucleotide sequence ID" value="NZ_CCEJ010000004.1"/>
</dbReference>
<dbReference type="PROSITE" id="PS50082">
    <property type="entry name" value="WD_REPEATS_2"/>
    <property type="match status" value="4"/>
</dbReference>
<keyword evidence="6" id="KW-1185">Reference proteome</keyword>
<evidence type="ECO:0000256" key="1">
    <source>
        <dbReference type="ARBA" id="ARBA00022574"/>
    </source>
</evidence>
<dbReference type="CDD" id="cd09917">
    <property type="entry name" value="F-box_SF"/>
    <property type="match status" value="1"/>
</dbReference>
<dbReference type="SUPFAM" id="SSF81383">
    <property type="entry name" value="F-box domain"/>
    <property type="match status" value="1"/>
</dbReference>
<reference evidence="5" key="2">
    <citation type="submission" date="2014-09" db="EMBL/GenBank/DDBJ databases">
        <title>Criblamydia sequanensis harbors a mega-plasmid encoding arsenite resistance.</title>
        <authorList>
            <person name="Bertelli C."/>
            <person name="Goesmann A."/>
            <person name="Greub G."/>
        </authorList>
    </citation>
    <scope>NUCLEOTIDE SEQUENCE [LARGE SCALE GENOMIC DNA]</scope>
    <source>
        <strain evidence="5">CRIB-18</strain>
    </source>
</reference>
<dbReference type="PROSITE" id="PS50294">
    <property type="entry name" value="WD_REPEATS_REGION"/>
    <property type="match status" value="4"/>
</dbReference>
<dbReference type="PROSITE" id="PS00678">
    <property type="entry name" value="WD_REPEATS_1"/>
    <property type="match status" value="1"/>
</dbReference>
<dbReference type="Gene3D" id="2.130.10.10">
    <property type="entry name" value="YVTN repeat-like/Quinoprotein amine dehydrogenase"/>
    <property type="match status" value="2"/>
</dbReference>
<dbReference type="PANTHER" id="PTHR19848:SF8">
    <property type="entry name" value="F-BOX AND WD REPEAT DOMAIN CONTAINING 7"/>
    <property type="match status" value="1"/>
</dbReference>
<dbReference type="InterPro" id="IPR001680">
    <property type="entry name" value="WD40_rpt"/>
</dbReference>
<dbReference type="InterPro" id="IPR020472">
    <property type="entry name" value="WD40_PAC1"/>
</dbReference>
<dbReference type="SMART" id="SM00564">
    <property type="entry name" value="PQQ"/>
    <property type="match status" value="3"/>
</dbReference>
<keyword evidence="1 3" id="KW-0853">WD repeat</keyword>
<dbReference type="PROSITE" id="PS50181">
    <property type="entry name" value="FBOX"/>
    <property type="match status" value="1"/>
</dbReference>
<evidence type="ECO:0000256" key="2">
    <source>
        <dbReference type="ARBA" id="ARBA00022737"/>
    </source>
</evidence>
<evidence type="ECO:0000256" key="3">
    <source>
        <dbReference type="PROSITE-ProRule" id="PRU00221"/>
    </source>
</evidence>
<dbReference type="Pfam" id="PF12937">
    <property type="entry name" value="F-box-like"/>
    <property type="match status" value="1"/>
</dbReference>
<dbReference type="PRINTS" id="PR00320">
    <property type="entry name" value="GPROTEINBRPT"/>
</dbReference>
<dbReference type="Pfam" id="PF00400">
    <property type="entry name" value="WD40"/>
    <property type="match status" value="5"/>
</dbReference>
<gene>
    <name evidence="5" type="ORF">CSEC_1068</name>
</gene>
<feature type="domain" description="F-box" evidence="4">
    <location>
        <begin position="24"/>
        <end position="76"/>
    </location>
</feature>
<dbReference type="SUPFAM" id="SSF50978">
    <property type="entry name" value="WD40 repeat-like"/>
    <property type="match status" value="1"/>
</dbReference>
<feature type="repeat" description="WD" evidence="3">
    <location>
        <begin position="366"/>
        <end position="398"/>
    </location>
</feature>
<dbReference type="PANTHER" id="PTHR19848">
    <property type="entry name" value="WD40 REPEAT PROTEIN"/>
    <property type="match status" value="1"/>
</dbReference>
<feature type="repeat" description="WD" evidence="3">
    <location>
        <begin position="286"/>
        <end position="325"/>
    </location>
</feature>
<name>A0A090DYW9_9BACT</name>
<comment type="caution">
    <text evidence="5">The sequence shown here is derived from an EMBL/GenBank/DDBJ whole genome shotgun (WGS) entry which is preliminary data.</text>
</comment>
<dbReference type="InterPro" id="IPR018391">
    <property type="entry name" value="PQQ_b-propeller_rpt"/>
</dbReference>
<feature type="repeat" description="WD" evidence="3">
    <location>
        <begin position="326"/>
        <end position="355"/>
    </location>
</feature>
<organism evidence="5 6">
    <name type="scientific">Candidatus Criblamydia sequanensis CRIB-18</name>
    <dbReference type="NCBI Taxonomy" id="1437425"/>
    <lineage>
        <taxon>Bacteria</taxon>
        <taxon>Pseudomonadati</taxon>
        <taxon>Chlamydiota</taxon>
        <taxon>Chlamydiia</taxon>
        <taxon>Parachlamydiales</taxon>
        <taxon>Candidatus Criblamydiaceae</taxon>
        <taxon>Candidatus Criblamydia</taxon>
    </lineage>
</organism>
<dbReference type="AlphaFoldDB" id="A0A090DYW9"/>
<accession>A0A090DYW9</accession>
<dbReference type="InterPro" id="IPR015943">
    <property type="entry name" value="WD40/YVTN_repeat-like_dom_sf"/>
</dbReference>
<keyword evidence="2" id="KW-0677">Repeat</keyword>
<dbReference type="SMART" id="SM00320">
    <property type="entry name" value="WD40"/>
    <property type="match status" value="6"/>
</dbReference>
<dbReference type="EMBL" id="CCEJ010000004">
    <property type="protein sequence ID" value="CDR33894.1"/>
    <property type="molecule type" value="Genomic_DNA"/>
</dbReference>
<dbReference type="Gene3D" id="1.20.1280.50">
    <property type="match status" value="1"/>
</dbReference>
<dbReference type="InterPro" id="IPR036322">
    <property type="entry name" value="WD40_repeat_dom_sf"/>
</dbReference>
<dbReference type="eggNOG" id="COG2319">
    <property type="taxonomic scope" value="Bacteria"/>
</dbReference>
<feature type="repeat" description="WD" evidence="3">
    <location>
        <begin position="207"/>
        <end position="246"/>
    </location>
</feature>
<evidence type="ECO:0000313" key="5">
    <source>
        <dbReference type="EMBL" id="CDR33894.1"/>
    </source>
</evidence>
<dbReference type="CDD" id="cd00200">
    <property type="entry name" value="WD40"/>
    <property type="match status" value="1"/>
</dbReference>
<dbReference type="Proteomes" id="UP000031552">
    <property type="component" value="Unassembled WGS sequence"/>
</dbReference>
<reference evidence="5" key="1">
    <citation type="submission" date="2013-12" db="EMBL/GenBank/DDBJ databases">
        <authorList>
            <person name="Linke B."/>
        </authorList>
    </citation>
    <scope>NUCLEOTIDE SEQUENCE [LARGE SCALE GENOMIC DNA]</scope>
    <source>
        <strain evidence="5">CRIB-18</strain>
    </source>
</reference>
<dbReference type="STRING" id="1437425.CSEC_1068"/>
<sequence>MFENSVSEKLFCSPMQDSASSSNLDPTAFLPDELLLTILSHLDFLSVCSLAKPVSRRWRRLSSDALLLRGIFFKTLKDTANVYSESCLEDLTKAKRARIDESAFFLKNLISDLRMGSEKCLPSGKVFPFPAKMNAMNIKDQKIYFASSDKAIYICDNQLKVLSHHTFENVPIEGLCIQTLDQNIFCGSLGGGIYVLNEDSGEEIMRLEGHRYQVSALEIEGDKIYSASWDQTIRIWDRATGKELKRINQHTLISCLKVFENKIYSGCLDDTLRVWDAETGLLIKELKGHTSMITCLQVERDAIYSGSRDQTIRIWDRESGSPLHKLVGHKRSISSLAVFNDKIISGSLDNNIKIWGKASGLMINELMGHTSQIIYLKAENGTIISGSLDQTLRVWDFNWQEPIP</sequence>
<protein>
    <recommendedName>
        <fullName evidence="4">F-box domain-containing protein</fullName>
    </recommendedName>
</protein>